<feature type="domain" description="Reverse transcriptase" evidence="8">
    <location>
        <begin position="20"/>
        <end position="163"/>
    </location>
</feature>
<dbReference type="GO" id="GO:0008233">
    <property type="term" value="F:peptidase activity"/>
    <property type="evidence" value="ECO:0007669"/>
    <property type="project" value="UniProtKB-KW"/>
</dbReference>
<evidence type="ECO:0000256" key="6">
    <source>
        <dbReference type="ARBA" id="ARBA00022801"/>
    </source>
</evidence>
<dbReference type="Gene3D" id="3.10.10.10">
    <property type="entry name" value="HIV Type 1 Reverse Transcriptase, subunit A, domain 1"/>
    <property type="match status" value="1"/>
</dbReference>
<dbReference type="PANTHER" id="PTHR24559:SF444">
    <property type="entry name" value="REVERSE TRANSCRIPTASE DOMAIN-CONTAINING PROTEIN"/>
    <property type="match status" value="1"/>
</dbReference>
<evidence type="ECO:0000256" key="1">
    <source>
        <dbReference type="ARBA" id="ARBA00022670"/>
    </source>
</evidence>
<name>A0A8J4D0Q1_9CHLO</name>
<reference evidence="9" key="1">
    <citation type="journal article" date="2021" name="Proc. Natl. Acad. Sci. U.S.A.">
        <title>Three genomes in the algal genus Volvox reveal the fate of a haploid sex-determining region after a transition to homothallism.</title>
        <authorList>
            <person name="Yamamoto K."/>
            <person name="Hamaji T."/>
            <person name="Kawai-Toyooka H."/>
            <person name="Matsuzaki R."/>
            <person name="Takahashi F."/>
            <person name="Nishimura Y."/>
            <person name="Kawachi M."/>
            <person name="Noguchi H."/>
            <person name="Minakuchi Y."/>
            <person name="Umen J.G."/>
            <person name="Toyoda A."/>
            <person name="Nozaki H."/>
        </authorList>
    </citation>
    <scope>NUCLEOTIDE SEQUENCE</scope>
    <source>
        <strain evidence="9">NIES-3786</strain>
    </source>
</reference>
<evidence type="ECO:0000256" key="3">
    <source>
        <dbReference type="ARBA" id="ARBA00022695"/>
    </source>
</evidence>
<evidence type="ECO:0000256" key="7">
    <source>
        <dbReference type="ARBA" id="ARBA00022918"/>
    </source>
</evidence>
<dbReference type="InterPro" id="IPR053134">
    <property type="entry name" value="RNA-dir_DNA_polymerase"/>
</dbReference>
<evidence type="ECO:0000313" key="9">
    <source>
        <dbReference type="EMBL" id="GIL93001.1"/>
    </source>
</evidence>
<dbReference type="GO" id="GO:0006508">
    <property type="term" value="P:proteolysis"/>
    <property type="evidence" value="ECO:0007669"/>
    <property type="project" value="UniProtKB-KW"/>
</dbReference>
<dbReference type="OrthoDB" id="532959at2759"/>
<proteinExistence type="predicted"/>
<sequence>MYQLSPQEIEEVKRHVEDLLNKGLIQPSTSPWGSPILFAAKKDGGLRMCINYRQLNKATIKNWYPIPNPEDLFDALHGATIFSSIDLQSGYHQIRIGENDRQKTAFHTPFGHYEFLVLSMGLANAPATFQTVMNTVFKPYIGKFVLVYLDDIIIFSKTPQDLG</sequence>
<dbReference type="Proteomes" id="UP000747110">
    <property type="component" value="Unassembled WGS sequence"/>
</dbReference>
<keyword evidence="6" id="KW-0378">Hydrolase</keyword>
<keyword evidence="1" id="KW-0645">Protease</keyword>
<keyword evidence="7" id="KW-0695">RNA-directed DNA polymerase</keyword>
<evidence type="ECO:0000256" key="4">
    <source>
        <dbReference type="ARBA" id="ARBA00022722"/>
    </source>
</evidence>
<dbReference type="AlphaFoldDB" id="A0A8J4D0Q1"/>
<gene>
    <name evidence="9" type="ORF">Vretifemale_20482</name>
</gene>
<dbReference type="InterPro" id="IPR000477">
    <property type="entry name" value="RT_dom"/>
</dbReference>
<dbReference type="FunFam" id="3.10.10.10:FF:000007">
    <property type="entry name" value="Retrovirus-related Pol polyprotein from transposon 17.6-like Protein"/>
    <property type="match status" value="1"/>
</dbReference>
<evidence type="ECO:0000259" key="8">
    <source>
        <dbReference type="PROSITE" id="PS50878"/>
    </source>
</evidence>
<keyword evidence="10" id="KW-1185">Reference proteome</keyword>
<dbReference type="PANTHER" id="PTHR24559">
    <property type="entry name" value="TRANSPOSON TY3-I GAG-POL POLYPROTEIN"/>
    <property type="match status" value="1"/>
</dbReference>
<protein>
    <recommendedName>
        <fullName evidence="8">Reverse transcriptase domain-containing protein</fullName>
    </recommendedName>
</protein>
<keyword evidence="3" id="KW-0548">Nucleotidyltransferase</keyword>
<comment type="caution">
    <text evidence="9">The sequence shown here is derived from an EMBL/GenBank/DDBJ whole genome shotgun (WGS) entry which is preliminary data.</text>
</comment>
<dbReference type="GO" id="GO:0004519">
    <property type="term" value="F:endonuclease activity"/>
    <property type="evidence" value="ECO:0007669"/>
    <property type="project" value="UniProtKB-KW"/>
</dbReference>
<dbReference type="PROSITE" id="PS50878">
    <property type="entry name" value="RT_POL"/>
    <property type="match status" value="1"/>
</dbReference>
<dbReference type="InterPro" id="IPR043128">
    <property type="entry name" value="Rev_trsase/Diguanyl_cyclase"/>
</dbReference>
<organism evidence="9 10">
    <name type="scientific">Volvox reticuliferus</name>
    <dbReference type="NCBI Taxonomy" id="1737510"/>
    <lineage>
        <taxon>Eukaryota</taxon>
        <taxon>Viridiplantae</taxon>
        <taxon>Chlorophyta</taxon>
        <taxon>core chlorophytes</taxon>
        <taxon>Chlorophyceae</taxon>
        <taxon>CS clade</taxon>
        <taxon>Chlamydomonadales</taxon>
        <taxon>Volvocaceae</taxon>
        <taxon>Volvox</taxon>
    </lineage>
</organism>
<evidence type="ECO:0000256" key="2">
    <source>
        <dbReference type="ARBA" id="ARBA00022679"/>
    </source>
</evidence>
<dbReference type="EMBL" id="BNCP01000086">
    <property type="protein sequence ID" value="GIL93001.1"/>
    <property type="molecule type" value="Genomic_DNA"/>
</dbReference>
<dbReference type="Gene3D" id="3.30.70.270">
    <property type="match status" value="1"/>
</dbReference>
<dbReference type="SUPFAM" id="SSF56672">
    <property type="entry name" value="DNA/RNA polymerases"/>
    <property type="match status" value="1"/>
</dbReference>
<evidence type="ECO:0000313" key="10">
    <source>
        <dbReference type="Proteomes" id="UP000747110"/>
    </source>
</evidence>
<dbReference type="InterPro" id="IPR043502">
    <property type="entry name" value="DNA/RNA_pol_sf"/>
</dbReference>
<dbReference type="GO" id="GO:0003964">
    <property type="term" value="F:RNA-directed DNA polymerase activity"/>
    <property type="evidence" value="ECO:0007669"/>
    <property type="project" value="UniProtKB-KW"/>
</dbReference>
<keyword evidence="2" id="KW-0808">Transferase</keyword>
<evidence type="ECO:0000256" key="5">
    <source>
        <dbReference type="ARBA" id="ARBA00022759"/>
    </source>
</evidence>
<dbReference type="Pfam" id="PF00078">
    <property type="entry name" value="RVT_1"/>
    <property type="match status" value="1"/>
</dbReference>
<keyword evidence="4" id="KW-0540">Nuclease</keyword>
<dbReference type="CDD" id="cd01647">
    <property type="entry name" value="RT_LTR"/>
    <property type="match status" value="1"/>
</dbReference>
<keyword evidence="5" id="KW-0255">Endonuclease</keyword>
<accession>A0A8J4D0Q1</accession>